<name>A0A914R7I6_PAREQ</name>
<protein>
    <submittedName>
        <fullName evidence="2">Uncharacterized protein</fullName>
    </submittedName>
</protein>
<evidence type="ECO:0000313" key="1">
    <source>
        <dbReference type="Proteomes" id="UP000887564"/>
    </source>
</evidence>
<accession>A0A914R7I6</accession>
<reference evidence="2" key="1">
    <citation type="submission" date="2022-11" db="UniProtKB">
        <authorList>
            <consortium name="WormBaseParasite"/>
        </authorList>
    </citation>
    <scope>IDENTIFICATION</scope>
</reference>
<keyword evidence="1" id="KW-1185">Reference proteome</keyword>
<sequence length="124" mass="14282">MVEVQLQRQMCKTHFALPVSICQIRDLLKRFGSAKVMSFDEFHRLFSELRSQKDEEVNKWKERIGTVTGTYTIKGMSEHSNEEIAGIDRRLTNFTTDVVDSEIYTYLMNEIAPKGSGVTLYPLS</sequence>
<dbReference type="SUPFAM" id="SSF47576">
    <property type="entry name" value="Calponin-homology domain, CH-domain"/>
    <property type="match status" value="1"/>
</dbReference>
<dbReference type="AlphaFoldDB" id="A0A914R7I6"/>
<dbReference type="InterPro" id="IPR036872">
    <property type="entry name" value="CH_dom_sf"/>
</dbReference>
<dbReference type="Proteomes" id="UP000887564">
    <property type="component" value="Unplaced"/>
</dbReference>
<dbReference type="WBParaSite" id="PEQ_0000065001-mRNA-1">
    <property type="protein sequence ID" value="PEQ_0000065001-mRNA-1"/>
    <property type="gene ID" value="PEQ_0000065001"/>
</dbReference>
<proteinExistence type="predicted"/>
<evidence type="ECO:0000313" key="2">
    <source>
        <dbReference type="WBParaSite" id="PEQ_0000065001-mRNA-1"/>
    </source>
</evidence>
<organism evidence="1 2">
    <name type="scientific">Parascaris equorum</name>
    <name type="common">Equine roundworm</name>
    <dbReference type="NCBI Taxonomy" id="6256"/>
    <lineage>
        <taxon>Eukaryota</taxon>
        <taxon>Metazoa</taxon>
        <taxon>Ecdysozoa</taxon>
        <taxon>Nematoda</taxon>
        <taxon>Chromadorea</taxon>
        <taxon>Rhabditida</taxon>
        <taxon>Spirurina</taxon>
        <taxon>Ascaridomorpha</taxon>
        <taxon>Ascaridoidea</taxon>
        <taxon>Ascarididae</taxon>
        <taxon>Parascaris</taxon>
    </lineage>
</organism>